<evidence type="ECO:0000259" key="8">
    <source>
        <dbReference type="PROSITE" id="PS50110"/>
    </source>
</evidence>
<keyword evidence="5" id="KW-0804">Transcription</keyword>
<keyword evidence="3" id="KW-0805">Transcription regulation</keyword>
<dbReference type="Pfam" id="PF00486">
    <property type="entry name" value="Trans_reg_C"/>
    <property type="match status" value="1"/>
</dbReference>
<dbReference type="SUPFAM" id="SSF52172">
    <property type="entry name" value="CheY-like"/>
    <property type="match status" value="1"/>
</dbReference>
<evidence type="ECO:0000256" key="7">
    <source>
        <dbReference type="PROSITE-ProRule" id="PRU01091"/>
    </source>
</evidence>
<dbReference type="PROSITE" id="PS50110">
    <property type="entry name" value="RESPONSE_REGULATORY"/>
    <property type="match status" value="1"/>
</dbReference>
<evidence type="ECO:0000256" key="2">
    <source>
        <dbReference type="ARBA" id="ARBA00023012"/>
    </source>
</evidence>
<evidence type="ECO:0000259" key="9">
    <source>
        <dbReference type="PROSITE" id="PS51755"/>
    </source>
</evidence>
<dbReference type="InterPro" id="IPR036388">
    <property type="entry name" value="WH-like_DNA-bd_sf"/>
</dbReference>
<dbReference type="PANTHER" id="PTHR48111">
    <property type="entry name" value="REGULATOR OF RPOS"/>
    <property type="match status" value="1"/>
</dbReference>
<dbReference type="InterPro" id="IPR001789">
    <property type="entry name" value="Sig_transdc_resp-reg_receiver"/>
</dbReference>
<accession>A0AAX2ADR9</accession>
<evidence type="ECO:0000313" key="13">
    <source>
        <dbReference type="Proteomes" id="UP000289193"/>
    </source>
</evidence>
<dbReference type="KEGG" id="hbv:ABIV_0708"/>
<dbReference type="InterPro" id="IPR011006">
    <property type="entry name" value="CheY-like_superfamily"/>
</dbReference>
<dbReference type="InterPro" id="IPR001867">
    <property type="entry name" value="OmpR/PhoB-type_DNA-bd"/>
</dbReference>
<dbReference type="Gene3D" id="1.10.10.10">
    <property type="entry name" value="Winged helix-like DNA-binding domain superfamily/Winged helix DNA-binding domain"/>
    <property type="match status" value="1"/>
</dbReference>
<feature type="domain" description="Response regulatory" evidence="8">
    <location>
        <begin position="2"/>
        <end position="116"/>
    </location>
</feature>
<organism evidence="11 13">
    <name type="scientific">Halarcobacter bivalviorum</name>
    <dbReference type="NCBI Taxonomy" id="663364"/>
    <lineage>
        <taxon>Bacteria</taxon>
        <taxon>Pseudomonadati</taxon>
        <taxon>Campylobacterota</taxon>
        <taxon>Epsilonproteobacteria</taxon>
        <taxon>Campylobacterales</taxon>
        <taxon>Arcobacteraceae</taxon>
        <taxon>Halarcobacter</taxon>
    </lineage>
</organism>
<evidence type="ECO:0000313" key="10">
    <source>
        <dbReference type="EMBL" id="AXH11721.1"/>
    </source>
</evidence>
<keyword evidence="13" id="KW-1185">Reference proteome</keyword>
<dbReference type="InterPro" id="IPR016032">
    <property type="entry name" value="Sig_transdc_resp-reg_C-effctor"/>
</dbReference>
<dbReference type="Gene3D" id="3.40.50.2300">
    <property type="match status" value="1"/>
</dbReference>
<keyword evidence="1 6" id="KW-0597">Phosphoprotein</keyword>
<dbReference type="RefSeq" id="WP_114838587.1">
    <property type="nucleotide sequence ID" value="NZ_CP031217.1"/>
</dbReference>
<dbReference type="PROSITE" id="PS51755">
    <property type="entry name" value="OMPR_PHOB"/>
    <property type="match status" value="1"/>
</dbReference>
<protein>
    <submittedName>
        <fullName evidence="10">Two-component system response regulator</fullName>
    </submittedName>
</protein>
<feature type="DNA-binding region" description="OmpR/PhoB-type" evidence="7">
    <location>
        <begin position="122"/>
        <end position="216"/>
    </location>
</feature>
<reference evidence="10 12" key="2">
    <citation type="submission" date="2018-07" db="EMBL/GenBank/DDBJ databases">
        <title>Complete genome of the Arcobacter bivalviorum type strain LMG 26154.</title>
        <authorList>
            <person name="Miller W.G."/>
            <person name="Yee E."/>
            <person name="Bono J.L."/>
        </authorList>
    </citation>
    <scope>NUCLEOTIDE SEQUENCE [LARGE SCALE GENOMIC DNA]</scope>
    <source>
        <strain evidence="10 12">LMG 26154</strain>
    </source>
</reference>
<proteinExistence type="predicted"/>
<evidence type="ECO:0000313" key="12">
    <source>
        <dbReference type="Proteomes" id="UP000253850"/>
    </source>
</evidence>
<evidence type="ECO:0000313" key="11">
    <source>
        <dbReference type="EMBL" id="RXK10851.1"/>
    </source>
</evidence>
<dbReference type="SUPFAM" id="SSF46894">
    <property type="entry name" value="C-terminal effector domain of the bipartite response regulators"/>
    <property type="match status" value="1"/>
</dbReference>
<dbReference type="Proteomes" id="UP000253850">
    <property type="component" value="Chromosome"/>
</dbReference>
<keyword evidence="4 7" id="KW-0238">DNA-binding</keyword>
<dbReference type="Proteomes" id="UP000289193">
    <property type="component" value="Unassembled WGS sequence"/>
</dbReference>
<evidence type="ECO:0000256" key="5">
    <source>
        <dbReference type="ARBA" id="ARBA00023163"/>
    </source>
</evidence>
<dbReference type="GO" id="GO:0000976">
    <property type="term" value="F:transcription cis-regulatory region binding"/>
    <property type="evidence" value="ECO:0007669"/>
    <property type="project" value="TreeGrafter"/>
</dbReference>
<dbReference type="GO" id="GO:0005829">
    <property type="term" value="C:cytosol"/>
    <property type="evidence" value="ECO:0007669"/>
    <property type="project" value="TreeGrafter"/>
</dbReference>
<dbReference type="Pfam" id="PF00072">
    <property type="entry name" value="Response_reg"/>
    <property type="match status" value="1"/>
</dbReference>
<feature type="modified residue" description="4-aspartylphosphate" evidence="6">
    <location>
        <position position="51"/>
    </location>
</feature>
<dbReference type="PANTHER" id="PTHR48111:SF1">
    <property type="entry name" value="TWO-COMPONENT RESPONSE REGULATOR ORR33"/>
    <property type="match status" value="1"/>
</dbReference>
<gene>
    <name evidence="10" type="ORF">ABIV_0708</name>
    <name evidence="11" type="ORF">CRV05_00325</name>
</gene>
<dbReference type="InterPro" id="IPR039420">
    <property type="entry name" value="WalR-like"/>
</dbReference>
<dbReference type="GO" id="GO:0032993">
    <property type="term" value="C:protein-DNA complex"/>
    <property type="evidence" value="ECO:0007669"/>
    <property type="project" value="TreeGrafter"/>
</dbReference>
<dbReference type="GO" id="GO:0000156">
    <property type="term" value="F:phosphorelay response regulator activity"/>
    <property type="evidence" value="ECO:0007669"/>
    <property type="project" value="TreeGrafter"/>
</dbReference>
<keyword evidence="2" id="KW-0902">Two-component regulatory system</keyword>
<name>A0AAX2ADR9_9BACT</name>
<sequence length="219" mass="26221">MNMLFLEDDVIIRDGYRNYLKNYFNEIYETSRAEDALDIVGTKDIDFMIVDINLEEMDGLTFIKKIREKNLTCQIAILSAYDNKDFLIKAIPLNLVTYMVKPVKKEEFIKTVETVISRNTILNSITLENDYIWDKSLKRLTCDKKIIKLTKNEYILFEHFCNKEQLKFSLEDAFNEIYPNDFYNENKIRMIIKRLRQKTFNEIIVNDYNLGYKFNYKLS</sequence>
<dbReference type="EMBL" id="CP031217">
    <property type="protein sequence ID" value="AXH11721.1"/>
    <property type="molecule type" value="Genomic_DNA"/>
</dbReference>
<dbReference type="SMART" id="SM00448">
    <property type="entry name" value="REC"/>
    <property type="match status" value="1"/>
</dbReference>
<dbReference type="GO" id="GO:0006355">
    <property type="term" value="P:regulation of DNA-templated transcription"/>
    <property type="evidence" value="ECO:0007669"/>
    <property type="project" value="InterPro"/>
</dbReference>
<dbReference type="AlphaFoldDB" id="A0AAX2ADR9"/>
<reference evidence="11 13" key="1">
    <citation type="submission" date="2017-10" db="EMBL/GenBank/DDBJ databases">
        <title>Genomics of the genus Arcobacter.</title>
        <authorList>
            <person name="Perez-Cataluna A."/>
            <person name="Figueras M.J."/>
        </authorList>
    </citation>
    <scope>NUCLEOTIDE SEQUENCE [LARGE SCALE GENOMIC DNA]</scope>
    <source>
        <strain evidence="11 13">CECT 7835</strain>
    </source>
</reference>
<evidence type="ECO:0000256" key="4">
    <source>
        <dbReference type="ARBA" id="ARBA00023125"/>
    </source>
</evidence>
<dbReference type="EMBL" id="PDKM01000001">
    <property type="protein sequence ID" value="RXK10851.1"/>
    <property type="molecule type" value="Genomic_DNA"/>
</dbReference>
<feature type="domain" description="OmpR/PhoB-type" evidence="9">
    <location>
        <begin position="122"/>
        <end position="216"/>
    </location>
</feature>
<evidence type="ECO:0000256" key="1">
    <source>
        <dbReference type="ARBA" id="ARBA00022553"/>
    </source>
</evidence>
<evidence type="ECO:0000256" key="6">
    <source>
        <dbReference type="PROSITE-ProRule" id="PRU00169"/>
    </source>
</evidence>
<evidence type="ECO:0000256" key="3">
    <source>
        <dbReference type="ARBA" id="ARBA00023015"/>
    </source>
</evidence>